<feature type="transmembrane region" description="Helical" evidence="2">
    <location>
        <begin position="914"/>
        <end position="937"/>
    </location>
</feature>
<protein>
    <submittedName>
        <fullName evidence="3">Uncharacterized protein</fullName>
    </submittedName>
</protein>
<feature type="compositionally biased region" description="Low complexity" evidence="1">
    <location>
        <begin position="809"/>
        <end position="823"/>
    </location>
</feature>
<feature type="region of interest" description="Disordered" evidence="1">
    <location>
        <begin position="339"/>
        <end position="382"/>
    </location>
</feature>
<evidence type="ECO:0000313" key="3">
    <source>
        <dbReference type="EMBL" id="KAF2247510.1"/>
    </source>
</evidence>
<feature type="region of interest" description="Disordered" evidence="1">
    <location>
        <begin position="802"/>
        <end position="823"/>
    </location>
</feature>
<keyword evidence="2" id="KW-0472">Membrane</keyword>
<feature type="compositionally biased region" description="Polar residues" evidence="1">
    <location>
        <begin position="675"/>
        <end position="690"/>
    </location>
</feature>
<feature type="compositionally biased region" description="Basic residues" evidence="1">
    <location>
        <begin position="473"/>
        <end position="483"/>
    </location>
</feature>
<name>A0A6A6ID73_9PLEO</name>
<accession>A0A6A6ID73</accession>
<reference evidence="3" key="1">
    <citation type="journal article" date="2020" name="Stud. Mycol.">
        <title>101 Dothideomycetes genomes: a test case for predicting lifestyles and emergence of pathogens.</title>
        <authorList>
            <person name="Haridas S."/>
            <person name="Albert R."/>
            <person name="Binder M."/>
            <person name="Bloem J."/>
            <person name="Labutti K."/>
            <person name="Salamov A."/>
            <person name="Andreopoulos B."/>
            <person name="Baker S."/>
            <person name="Barry K."/>
            <person name="Bills G."/>
            <person name="Bluhm B."/>
            <person name="Cannon C."/>
            <person name="Castanera R."/>
            <person name="Culley D."/>
            <person name="Daum C."/>
            <person name="Ezra D."/>
            <person name="Gonzalez J."/>
            <person name="Henrissat B."/>
            <person name="Kuo A."/>
            <person name="Liang C."/>
            <person name="Lipzen A."/>
            <person name="Lutzoni F."/>
            <person name="Magnuson J."/>
            <person name="Mondo S."/>
            <person name="Nolan M."/>
            <person name="Ohm R."/>
            <person name="Pangilinan J."/>
            <person name="Park H.-J."/>
            <person name="Ramirez L."/>
            <person name="Alfaro M."/>
            <person name="Sun H."/>
            <person name="Tritt A."/>
            <person name="Yoshinaga Y."/>
            <person name="Zwiers L.-H."/>
            <person name="Turgeon B."/>
            <person name="Goodwin S."/>
            <person name="Spatafora J."/>
            <person name="Crous P."/>
            <person name="Grigoriev I."/>
        </authorList>
    </citation>
    <scope>NUCLEOTIDE SEQUENCE</scope>
    <source>
        <strain evidence="3">CBS 122368</strain>
    </source>
</reference>
<keyword evidence="2" id="KW-0812">Transmembrane</keyword>
<evidence type="ECO:0000256" key="1">
    <source>
        <dbReference type="SAM" id="MobiDB-lite"/>
    </source>
</evidence>
<dbReference type="EMBL" id="ML987197">
    <property type="protein sequence ID" value="KAF2247510.1"/>
    <property type="molecule type" value="Genomic_DNA"/>
</dbReference>
<keyword evidence="2" id="KW-1133">Transmembrane helix</keyword>
<keyword evidence="4" id="KW-1185">Reference proteome</keyword>
<feature type="region of interest" description="Disordered" evidence="1">
    <location>
        <begin position="103"/>
        <end position="129"/>
    </location>
</feature>
<feature type="compositionally biased region" description="Low complexity" evidence="1">
    <location>
        <begin position="650"/>
        <end position="674"/>
    </location>
</feature>
<feature type="region of interest" description="Disordered" evidence="1">
    <location>
        <begin position="208"/>
        <end position="234"/>
    </location>
</feature>
<feature type="region of interest" description="Disordered" evidence="1">
    <location>
        <begin position="649"/>
        <end position="712"/>
    </location>
</feature>
<organism evidence="3 4">
    <name type="scientific">Trematosphaeria pertusa</name>
    <dbReference type="NCBI Taxonomy" id="390896"/>
    <lineage>
        <taxon>Eukaryota</taxon>
        <taxon>Fungi</taxon>
        <taxon>Dikarya</taxon>
        <taxon>Ascomycota</taxon>
        <taxon>Pezizomycotina</taxon>
        <taxon>Dothideomycetes</taxon>
        <taxon>Pleosporomycetidae</taxon>
        <taxon>Pleosporales</taxon>
        <taxon>Massarineae</taxon>
        <taxon>Trematosphaeriaceae</taxon>
        <taxon>Trematosphaeria</taxon>
    </lineage>
</organism>
<dbReference type="AlphaFoldDB" id="A0A6A6ID73"/>
<feature type="compositionally biased region" description="Polar residues" evidence="1">
    <location>
        <begin position="220"/>
        <end position="230"/>
    </location>
</feature>
<gene>
    <name evidence="3" type="ORF">BU26DRAFT_506739</name>
</gene>
<feature type="compositionally biased region" description="Polar residues" evidence="1">
    <location>
        <begin position="1"/>
        <end position="14"/>
    </location>
</feature>
<proteinExistence type="predicted"/>
<feature type="compositionally biased region" description="Polar residues" evidence="1">
    <location>
        <begin position="484"/>
        <end position="501"/>
    </location>
</feature>
<feature type="transmembrane region" description="Helical" evidence="2">
    <location>
        <begin position="886"/>
        <end position="907"/>
    </location>
</feature>
<evidence type="ECO:0000256" key="2">
    <source>
        <dbReference type="SAM" id="Phobius"/>
    </source>
</evidence>
<dbReference type="OrthoDB" id="9988102at2759"/>
<evidence type="ECO:0000313" key="4">
    <source>
        <dbReference type="Proteomes" id="UP000800094"/>
    </source>
</evidence>
<feature type="region of interest" description="Disordered" evidence="1">
    <location>
        <begin position="1"/>
        <end position="20"/>
    </location>
</feature>
<feature type="compositionally biased region" description="Basic residues" evidence="1">
    <location>
        <begin position="366"/>
        <end position="376"/>
    </location>
</feature>
<dbReference type="RefSeq" id="XP_033682514.1">
    <property type="nucleotide sequence ID" value="XM_033826944.1"/>
</dbReference>
<feature type="compositionally biased region" description="Polar residues" evidence="1">
    <location>
        <begin position="699"/>
        <end position="712"/>
    </location>
</feature>
<dbReference type="GeneID" id="54580274"/>
<sequence length="938" mass="103634">MASTIASPTPQSHNRSMRKDIANLQLHEDGRGTPLPQYEKTQTVPFTLTLQEEKDKPGRFQLVVNIDPQQQKPSEGSPPKPAASKKLYANLTEIPSLGYDVSSLYQTQKSSPPSSPQEERQGWSDLDAIPPDFLQKVVPDWQVTFSRSDSTASSQSRKLADIKARIKKSGKGFVVRLLKGSSAGTNEVAEVHLGQQGNGAEPALQELDSHPRAELDASEAATTSLSPQSDTVDDHPAIFEIGTSNEPGIQRRDPQRANRLPSVPHWLSQATSDARSRVSVSEEGFSDAETLIPDVRSIADRLEEQTDLEPFSRNSSVIPTRTASVSSIVKTPTRGLSVVGPVKRVDKGNRVRGKGKAPRSDLNRSGAHKSVKRRSPRGSASDFTTIRALEHGEWLFRSRESVERVPLNESSDEQEPNECNIWQHPVRENDSTRQKARRRSSADELSGAGKPRVRLRLQTDVPRPKSANTSPVTRRKRSPRTHKPTTSSSSVHFVDENQQAEPSPLGSDVDQSDKLRKALEVALGPVPDDGTTKQNREARPIPRIEEPISEENVGEIPLPPELEIRPAPTHTRSPTMTFWGLVLSALSEKASEGIRALRERYGSEPPVPPNHVRVRWICSCGEPLYDDFIERRPGAARLLEAYLNRPRICTPTSPHTHAPSSPSSRTSTSTSMSSIFDSASRASTLATPGSTYGGPSWGRNGNASKYSPTRSRSNNPFSVLMGSFVEESWLLTCANEGRFTPKIVHIDVNAGRIKSDKDLALALREHYERLNRRWLKWARLRALSTIEFVQFEVHRNRFADIRATPSMPPTSSSSNEKSPSEHPYTFEPVDLIPPVGSAYLLHLFKHPEDYDGEMITYARAPKRRERLDFGMGWGINLVEGFHAQKVWAVIMACFGIGSAVFAVLWTIKKGDVQGAFGVAGWVVTLAGLVLGGLQAWLE</sequence>
<dbReference type="Proteomes" id="UP000800094">
    <property type="component" value="Unassembled WGS sequence"/>
</dbReference>
<feature type="region of interest" description="Disordered" evidence="1">
    <location>
        <begin position="58"/>
        <end position="89"/>
    </location>
</feature>
<feature type="region of interest" description="Disordered" evidence="1">
    <location>
        <begin position="406"/>
        <end position="511"/>
    </location>
</feature>